<accession>A0ACA9NT02</accession>
<evidence type="ECO:0000313" key="2">
    <source>
        <dbReference type="Proteomes" id="UP000789702"/>
    </source>
</evidence>
<protein>
    <submittedName>
        <fullName evidence="1">16623_t:CDS:1</fullName>
    </submittedName>
</protein>
<organism evidence="1 2">
    <name type="scientific">Dentiscutata heterogama</name>
    <dbReference type="NCBI Taxonomy" id="1316150"/>
    <lineage>
        <taxon>Eukaryota</taxon>
        <taxon>Fungi</taxon>
        <taxon>Fungi incertae sedis</taxon>
        <taxon>Mucoromycota</taxon>
        <taxon>Glomeromycotina</taxon>
        <taxon>Glomeromycetes</taxon>
        <taxon>Diversisporales</taxon>
        <taxon>Gigasporaceae</taxon>
        <taxon>Dentiscutata</taxon>
    </lineage>
</organism>
<dbReference type="Proteomes" id="UP000789702">
    <property type="component" value="Unassembled WGS sequence"/>
</dbReference>
<dbReference type="EMBL" id="CAJVPU010020250">
    <property type="protein sequence ID" value="CAG8675705.1"/>
    <property type="molecule type" value="Genomic_DNA"/>
</dbReference>
<proteinExistence type="predicted"/>
<sequence>HTTKLDYNSDSVFQLAMQIFNKLPECQHSDLLSLIQDALDAANYKEIKISKIKHKYNHPSNNKHICNTFENIVKKPKVEKLDDNNATMSIKLVLHISQNTVSE</sequence>
<reference evidence="1" key="1">
    <citation type="submission" date="2021-06" db="EMBL/GenBank/DDBJ databases">
        <authorList>
            <person name="Kallberg Y."/>
            <person name="Tangrot J."/>
            <person name="Rosling A."/>
        </authorList>
    </citation>
    <scope>NUCLEOTIDE SEQUENCE</scope>
    <source>
        <strain evidence="1">IL203A</strain>
    </source>
</reference>
<keyword evidence="2" id="KW-1185">Reference proteome</keyword>
<feature type="non-terminal residue" evidence="1">
    <location>
        <position position="103"/>
    </location>
</feature>
<comment type="caution">
    <text evidence="1">The sequence shown here is derived from an EMBL/GenBank/DDBJ whole genome shotgun (WGS) entry which is preliminary data.</text>
</comment>
<gene>
    <name evidence="1" type="ORF">DHETER_LOCUS10394</name>
</gene>
<name>A0ACA9NT02_9GLOM</name>
<feature type="non-terminal residue" evidence="1">
    <location>
        <position position="1"/>
    </location>
</feature>
<evidence type="ECO:0000313" key="1">
    <source>
        <dbReference type="EMBL" id="CAG8675705.1"/>
    </source>
</evidence>